<dbReference type="AlphaFoldDB" id="L8E8E3"/>
<keyword evidence="1" id="KW-1133">Transmembrane helix</keyword>
<protein>
    <submittedName>
        <fullName evidence="2">Alternative protein RNF24</fullName>
    </submittedName>
</protein>
<dbReference type="EMBL" id="HF583897">
    <property type="protein sequence ID" value="CCQ43394.1"/>
    <property type="molecule type" value="Genomic_DNA"/>
</dbReference>
<accession>L8E8E3</accession>
<proteinExistence type="predicted"/>
<evidence type="ECO:0000256" key="1">
    <source>
        <dbReference type="SAM" id="Phobius"/>
    </source>
</evidence>
<dbReference type="OrthoDB" id="8062037at2759"/>
<feature type="transmembrane region" description="Helical" evidence="1">
    <location>
        <begin position="6"/>
        <end position="26"/>
    </location>
</feature>
<organism evidence="2">
    <name type="scientific">Homo sapiens</name>
    <name type="common">Human</name>
    <dbReference type="NCBI Taxonomy" id="9606"/>
    <lineage>
        <taxon>Eukaryota</taxon>
        <taxon>Metazoa</taxon>
        <taxon>Chordata</taxon>
        <taxon>Craniata</taxon>
        <taxon>Vertebrata</taxon>
        <taxon>Euteleostomi</taxon>
        <taxon>Mammalia</taxon>
        <taxon>Eutheria</taxon>
        <taxon>Euarchontoglires</taxon>
        <taxon>Primates</taxon>
        <taxon>Haplorrhini</taxon>
        <taxon>Catarrhini</taxon>
        <taxon>Hominidae</taxon>
        <taxon>Homo</taxon>
    </lineage>
</organism>
<sequence>MKGMPTLWPLPLLPSLLSLALSLFLLQKKKKKKKKACHSLFNTLSQIRSLCNSEAGDPLGIVDSFRKLLQGCPPLVCASVFGLPKLKVKVSL</sequence>
<dbReference type="ChiTaRS" id="RNF24">
    <property type="organism name" value="human"/>
</dbReference>
<evidence type="ECO:0000313" key="2">
    <source>
        <dbReference type="EMBL" id="CCQ43394.1"/>
    </source>
</evidence>
<reference evidence="2" key="1">
    <citation type="journal article" date="2013" name="PLoS ONE">
        <title>Direct detection of alternative open reading frames translation products in human significantly expands the proteome.</title>
        <authorList>
            <person name="Vanderperre B."/>
            <person name="Lucier J.-F."/>
            <person name="Motard J."/>
            <person name="Tremblay G."/>
            <person name="Vanderperre S."/>
            <person name="Wisztorski M."/>
            <person name="Salzet M."/>
            <person name="Boisvert F.-M."/>
            <person name="Roucou X."/>
        </authorList>
    </citation>
    <scope>NUCLEOTIDE SEQUENCE</scope>
</reference>
<keyword evidence="1" id="KW-0472">Membrane</keyword>
<keyword evidence="1" id="KW-0812">Transmembrane</keyword>
<name>L8E8E3_HUMAN</name>
<gene>
    <name evidence="2" type="primary">RNF24</name>
</gene>